<feature type="domain" description="Acetyl-CoA hydrolase/transferase N-terminal" evidence="3">
    <location>
        <begin position="4"/>
        <end position="178"/>
    </location>
</feature>
<keyword evidence="5" id="KW-0378">Hydrolase</keyword>
<accession>A0A932ZTE0</accession>
<evidence type="ECO:0000256" key="1">
    <source>
        <dbReference type="ARBA" id="ARBA00009632"/>
    </source>
</evidence>
<protein>
    <submittedName>
        <fullName evidence="5">Acetyl-CoA hydrolase/transferase family protein</fullName>
    </submittedName>
</protein>
<dbReference type="InterPro" id="IPR038460">
    <property type="entry name" value="AcetylCoA_hyd_C_sf"/>
</dbReference>
<name>A0A932ZTE0_UNCTE</name>
<dbReference type="GO" id="GO:0016787">
    <property type="term" value="F:hydrolase activity"/>
    <property type="evidence" value="ECO:0007669"/>
    <property type="project" value="UniProtKB-KW"/>
</dbReference>
<dbReference type="InterPro" id="IPR037171">
    <property type="entry name" value="NagB/RpiA_transferase-like"/>
</dbReference>
<dbReference type="Proteomes" id="UP000752292">
    <property type="component" value="Unassembled WGS sequence"/>
</dbReference>
<feature type="domain" description="Acetyl-CoA hydrolase/transferase C-terminal" evidence="4">
    <location>
        <begin position="272"/>
        <end position="425"/>
    </location>
</feature>
<sequence>MPWRSEYKRKLTTPTDAVSVIKSGDRIYLSGNAATPISLLQALADRKSELADVKVHHVLFVGRDPLSLRGMEKHFRHVSLFVGPADREAVNEGRAVYTPIFLSEIPRLYREGILPLDAAILSVSPPDIHGFCSLGVEVIANKAAAEAARTLILEVNDQMPRTHGDTFIHVSQAHKVVEVSDPLPELEDEPVGEEDLRIGRHIAELVEDGSTLQMGIGKIPNAVWMALEGKRDLGVHSEMISDGMMNAIEKNIVTGARKTLHSRKVIGTFILGSRALYQYAHDNPFFELHPADYTNDPFVIARNDKMVAVNSALQVDLTGQVCSDSIGTRIYSGFGGQLDFVRGTARSKGGKPIIAVPATAAGGKVSRIVPLLNPGAGVVTTRADVHYVVTEYGVARLFGASLQRRAEMLIQLAHPNFRGELERAAKERFKI</sequence>
<keyword evidence="2" id="KW-0808">Transferase</keyword>
<dbReference type="Pfam" id="PF02550">
    <property type="entry name" value="AcetylCoA_hydro"/>
    <property type="match status" value="1"/>
</dbReference>
<proteinExistence type="inferred from homology"/>
<dbReference type="Gene3D" id="3.40.1080.20">
    <property type="entry name" value="Acetyl-CoA hydrolase/transferase C-terminal domain"/>
    <property type="match status" value="1"/>
</dbReference>
<dbReference type="Gene3D" id="3.30.750.70">
    <property type="entry name" value="4-hydroxybutyrate coenzyme like domains"/>
    <property type="match status" value="1"/>
</dbReference>
<reference evidence="5" key="1">
    <citation type="submission" date="2020-07" db="EMBL/GenBank/DDBJ databases">
        <title>Huge and variable diversity of episymbiotic CPR bacteria and DPANN archaea in groundwater ecosystems.</title>
        <authorList>
            <person name="He C.Y."/>
            <person name="Keren R."/>
            <person name="Whittaker M."/>
            <person name="Farag I.F."/>
            <person name="Doudna J."/>
            <person name="Cate J.H.D."/>
            <person name="Banfield J.F."/>
        </authorList>
    </citation>
    <scope>NUCLEOTIDE SEQUENCE</scope>
    <source>
        <strain evidence="5">NC_groundwater_1370_Ag_S-0.2um_69_93</strain>
    </source>
</reference>
<evidence type="ECO:0000259" key="3">
    <source>
        <dbReference type="Pfam" id="PF02550"/>
    </source>
</evidence>
<evidence type="ECO:0000256" key="2">
    <source>
        <dbReference type="ARBA" id="ARBA00022679"/>
    </source>
</evidence>
<dbReference type="GO" id="GO:0006083">
    <property type="term" value="P:acetate metabolic process"/>
    <property type="evidence" value="ECO:0007669"/>
    <property type="project" value="InterPro"/>
</dbReference>
<dbReference type="PANTHER" id="PTHR21432:SF20">
    <property type="entry name" value="ACETYL-COA HYDROLASE"/>
    <property type="match status" value="1"/>
</dbReference>
<evidence type="ECO:0000259" key="4">
    <source>
        <dbReference type="Pfam" id="PF13336"/>
    </source>
</evidence>
<evidence type="ECO:0000313" key="6">
    <source>
        <dbReference type="Proteomes" id="UP000752292"/>
    </source>
</evidence>
<dbReference type="InterPro" id="IPR026888">
    <property type="entry name" value="AcetylCoA_hyd_C"/>
</dbReference>
<dbReference type="Pfam" id="PF13336">
    <property type="entry name" value="AcetylCoA_hyd_C"/>
    <property type="match status" value="1"/>
</dbReference>
<dbReference type="AlphaFoldDB" id="A0A932ZTE0"/>
<comment type="caution">
    <text evidence="5">The sequence shown here is derived from an EMBL/GenBank/DDBJ whole genome shotgun (WGS) entry which is preliminary data.</text>
</comment>
<dbReference type="PANTHER" id="PTHR21432">
    <property type="entry name" value="ACETYL-COA HYDROLASE-RELATED"/>
    <property type="match status" value="1"/>
</dbReference>
<evidence type="ECO:0000313" key="5">
    <source>
        <dbReference type="EMBL" id="MBI4252119.1"/>
    </source>
</evidence>
<comment type="similarity">
    <text evidence="1">Belongs to the acetyl-CoA hydrolase/transferase family.</text>
</comment>
<organism evidence="5 6">
    <name type="scientific">Tectimicrobiota bacterium</name>
    <dbReference type="NCBI Taxonomy" id="2528274"/>
    <lineage>
        <taxon>Bacteria</taxon>
        <taxon>Pseudomonadati</taxon>
        <taxon>Nitrospinota/Tectimicrobiota group</taxon>
        <taxon>Candidatus Tectimicrobiota</taxon>
    </lineage>
</organism>
<dbReference type="GO" id="GO:0008775">
    <property type="term" value="F:acetate CoA-transferase activity"/>
    <property type="evidence" value="ECO:0007669"/>
    <property type="project" value="InterPro"/>
</dbReference>
<dbReference type="Gene3D" id="3.40.1080.10">
    <property type="entry name" value="Glutaconate Coenzyme A-transferase"/>
    <property type="match status" value="1"/>
</dbReference>
<dbReference type="InterPro" id="IPR003702">
    <property type="entry name" value="ActCoA_hydro_N"/>
</dbReference>
<gene>
    <name evidence="5" type="ORF">HY618_06630</name>
</gene>
<dbReference type="InterPro" id="IPR046433">
    <property type="entry name" value="ActCoA_hydro"/>
</dbReference>
<dbReference type="EMBL" id="JACQRX010000290">
    <property type="protein sequence ID" value="MBI4252119.1"/>
    <property type="molecule type" value="Genomic_DNA"/>
</dbReference>
<dbReference type="SUPFAM" id="SSF100950">
    <property type="entry name" value="NagB/RpiA/CoA transferase-like"/>
    <property type="match status" value="2"/>
</dbReference>